<dbReference type="InterPro" id="IPR002182">
    <property type="entry name" value="NB-ARC"/>
</dbReference>
<organism evidence="3 4">
    <name type="scientific">Cryobacterium tagatosivorans</name>
    <dbReference type="NCBI Taxonomy" id="1259199"/>
    <lineage>
        <taxon>Bacteria</taxon>
        <taxon>Bacillati</taxon>
        <taxon>Actinomycetota</taxon>
        <taxon>Actinomycetes</taxon>
        <taxon>Micrococcales</taxon>
        <taxon>Microbacteriaceae</taxon>
        <taxon>Cryobacterium</taxon>
    </lineage>
</organism>
<evidence type="ECO:0000256" key="1">
    <source>
        <dbReference type="PROSITE-ProRule" id="PRU00339"/>
    </source>
</evidence>
<evidence type="ECO:0000313" key="3">
    <source>
        <dbReference type="EMBL" id="TFB46951.1"/>
    </source>
</evidence>
<evidence type="ECO:0000259" key="2">
    <source>
        <dbReference type="Pfam" id="PF00931"/>
    </source>
</evidence>
<protein>
    <submittedName>
        <fullName evidence="3">AAA family ATPase</fullName>
    </submittedName>
</protein>
<accession>A0A4R8UCQ6</accession>
<dbReference type="SUPFAM" id="SSF48452">
    <property type="entry name" value="TPR-like"/>
    <property type="match status" value="1"/>
</dbReference>
<reference evidence="3 4" key="1">
    <citation type="submission" date="2019-03" db="EMBL/GenBank/DDBJ databases">
        <title>Genomics of glacier-inhabiting Cryobacterium strains.</title>
        <authorList>
            <person name="Liu Q."/>
            <person name="Xin Y.-H."/>
        </authorList>
    </citation>
    <scope>NUCLEOTIDE SEQUENCE [LARGE SCALE GENOMIC DNA]</scope>
    <source>
        <strain evidence="3 4">Sr47</strain>
    </source>
</reference>
<dbReference type="InterPro" id="IPR011990">
    <property type="entry name" value="TPR-like_helical_dom_sf"/>
</dbReference>
<evidence type="ECO:0000313" key="4">
    <source>
        <dbReference type="Proteomes" id="UP000297866"/>
    </source>
</evidence>
<dbReference type="GO" id="GO:0043531">
    <property type="term" value="F:ADP binding"/>
    <property type="evidence" value="ECO:0007669"/>
    <property type="project" value="InterPro"/>
</dbReference>
<sequence length="834" mass="91351">MSFNATRLTCFALIAAIEGDCRESILNLQSGSAEATVTWPENAARRAHERLEREKGVRPDPSRSALVDYLDFADGHEILLANKSLLTDDHRKSLSAAAPHLGRIVAIRNRVAHTRPMEIDDLVELYDVARDLVRLSRESWKTIDETLQRLERNPEFVLGLTIQLPADPSSPISHNLPIPDFDETGFFGRAKELQRIKKALLGPYPVVSILGDGGLGKTSLALKAAYDLLDDSRTEFEAIVWVSAKATTLTSSEIRNIGGAIQDSLGLFEAAATELGAVASAGNDPMSEVLQYLESFRVLLILDNLETVTDQRLRDFLLELPNGSKVLITTRIGLGIENPVKLEPLSAAESRTLLRALASIRNVPTLKSLDEDGMAILVAAVKGHPLYIKWLVAGVQAGRRPSELVNDNSLLLEYCMSNVYDQLSGDCRQVLQSMQVMRGARGQGELAYLNEMSADQIQATLLELMTTNFVAMRQSKVHSLEASYETSDFASQYLARTNPVLQAFREHITARSTDLAKIGLRLTADGRAKKYDSHTVDVRGQHDVPAARLLIDAFKRADEGSVDAAIDLCREAQTLSPTYHEAWRVEATIQAKRQDRDAAISAFERAHEIAPDSAVASYHFGAYLAGGASEPAWGLRVLQASASAGGTGPQLLAEIAATHLLLGNYIECLDTYLSLAQSSQPGADKLAILHLALRGGSQGAVALRERGELSNSLQVIEAAFGIATEIDVQHIDAEATDWLLDLGYSTFAVATAAEGDEYLVKRANEYGSAIADRVRVVDSEAMTRVFGYVKNVEELKHFGFVRHAGADYFFHHNDLARRQDWPDMLPGVRVCFQI</sequence>
<dbReference type="PANTHER" id="PTHR47691:SF3">
    <property type="entry name" value="HTH-TYPE TRANSCRIPTIONAL REGULATOR RV0890C-RELATED"/>
    <property type="match status" value="1"/>
</dbReference>
<dbReference type="AlphaFoldDB" id="A0A4R8UCQ6"/>
<dbReference type="PANTHER" id="PTHR47691">
    <property type="entry name" value="REGULATOR-RELATED"/>
    <property type="match status" value="1"/>
</dbReference>
<dbReference type="SUPFAM" id="SSF52540">
    <property type="entry name" value="P-loop containing nucleoside triphosphate hydrolases"/>
    <property type="match status" value="1"/>
</dbReference>
<gene>
    <name evidence="3" type="ORF">E3O23_15875</name>
</gene>
<dbReference type="Gene3D" id="3.40.50.300">
    <property type="entry name" value="P-loop containing nucleotide triphosphate hydrolases"/>
    <property type="match status" value="1"/>
</dbReference>
<keyword evidence="1" id="KW-0802">TPR repeat</keyword>
<proteinExistence type="predicted"/>
<dbReference type="InterPro" id="IPR019734">
    <property type="entry name" value="TPR_rpt"/>
</dbReference>
<dbReference type="Pfam" id="PF00931">
    <property type="entry name" value="NB-ARC"/>
    <property type="match status" value="1"/>
</dbReference>
<comment type="caution">
    <text evidence="3">The sequence shown here is derived from an EMBL/GenBank/DDBJ whole genome shotgun (WGS) entry which is preliminary data.</text>
</comment>
<keyword evidence="4" id="KW-1185">Reference proteome</keyword>
<name>A0A4R8UCQ6_9MICO</name>
<dbReference type="PROSITE" id="PS50005">
    <property type="entry name" value="TPR"/>
    <property type="match status" value="1"/>
</dbReference>
<dbReference type="Proteomes" id="UP000297866">
    <property type="component" value="Unassembled WGS sequence"/>
</dbReference>
<dbReference type="OrthoDB" id="9812579at2"/>
<dbReference type="RefSeq" id="WP_134492705.1">
    <property type="nucleotide sequence ID" value="NZ_SOEZ01000076.1"/>
</dbReference>
<feature type="repeat" description="TPR" evidence="1">
    <location>
        <begin position="580"/>
        <end position="613"/>
    </location>
</feature>
<dbReference type="InterPro" id="IPR027417">
    <property type="entry name" value="P-loop_NTPase"/>
</dbReference>
<dbReference type="Gene3D" id="1.25.40.10">
    <property type="entry name" value="Tetratricopeptide repeat domain"/>
    <property type="match status" value="1"/>
</dbReference>
<dbReference type="EMBL" id="SOEZ01000076">
    <property type="protein sequence ID" value="TFB46951.1"/>
    <property type="molecule type" value="Genomic_DNA"/>
</dbReference>
<feature type="domain" description="NB-ARC" evidence="2">
    <location>
        <begin position="191"/>
        <end position="331"/>
    </location>
</feature>